<dbReference type="PANTHER" id="PTHR12917:SF18">
    <property type="entry name" value="DNA DAMAGE-INDUCIBLE PROTEIN 1-LIKE"/>
    <property type="match status" value="1"/>
</dbReference>
<dbReference type="InterPro" id="IPR001878">
    <property type="entry name" value="Znf_CCHC"/>
</dbReference>
<dbReference type="GO" id="GO:0008270">
    <property type="term" value="F:zinc ion binding"/>
    <property type="evidence" value="ECO:0007669"/>
    <property type="project" value="UniProtKB-KW"/>
</dbReference>
<dbReference type="Pfam" id="PF13975">
    <property type="entry name" value="gag-asp_proteas"/>
    <property type="match status" value="1"/>
</dbReference>
<accession>A0AAW2Y0R4</accession>
<dbReference type="SUPFAM" id="SSF50630">
    <property type="entry name" value="Acid proteases"/>
    <property type="match status" value="1"/>
</dbReference>
<dbReference type="Pfam" id="PF03732">
    <property type="entry name" value="Retrotrans_gag"/>
    <property type="match status" value="1"/>
</dbReference>
<dbReference type="Pfam" id="PF00098">
    <property type="entry name" value="zf-CCHC"/>
    <property type="match status" value="1"/>
</dbReference>
<dbReference type="PROSITE" id="PS50158">
    <property type="entry name" value="ZF_CCHC"/>
    <property type="match status" value="1"/>
</dbReference>
<dbReference type="SMART" id="SM00343">
    <property type="entry name" value="ZnF_C2HC"/>
    <property type="match status" value="1"/>
</dbReference>
<evidence type="ECO:0000313" key="3">
    <source>
        <dbReference type="EMBL" id="KAL0458835.1"/>
    </source>
</evidence>
<dbReference type="InterPro" id="IPR036875">
    <property type="entry name" value="Znf_CCHC_sf"/>
</dbReference>
<keyword evidence="1" id="KW-0863">Zinc-finger</keyword>
<dbReference type="CDD" id="cd00303">
    <property type="entry name" value="retropepsin_like"/>
    <property type="match status" value="1"/>
</dbReference>
<gene>
    <name evidence="3" type="ORF">Slati_0510700</name>
</gene>
<dbReference type="Gene3D" id="2.40.70.10">
    <property type="entry name" value="Acid Proteases"/>
    <property type="match status" value="1"/>
</dbReference>
<dbReference type="InterPro" id="IPR005162">
    <property type="entry name" value="Retrotrans_gag_dom"/>
</dbReference>
<dbReference type="GO" id="GO:0003676">
    <property type="term" value="F:nucleic acid binding"/>
    <property type="evidence" value="ECO:0007669"/>
    <property type="project" value="InterPro"/>
</dbReference>
<dbReference type="PANTHER" id="PTHR12917">
    <property type="entry name" value="ASPARTYL PROTEASE DDI-RELATED"/>
    <property type="match status" value="1"/>
</dbReference>
<evidence type="ECO:0000256" key="1">
    <source>
        <dbReference type="PROSITE-ProRule" id="PRU00047"/>
    </source>
</evidence>
<protein>
    <recommendedName>
        <fullName evidence="2">CCHC-type domain-containing protein</fullName>
    </recommendedName>
</protein>
<keyword evidence="1" id="KW-0479">Metal-binding</keyword>
<dbReference type="InterPro" id="IPR021109">
    <property type="entry name" value="Peptidase_aspartic_dom_sf"/>
</dbReference>
<keyword evidence="1" id="KW-0862">Zinc</keyword>
<reference evidence="3" key="1">
    <citation type="submission" date="2020-06" db="EMBL/GenBank/DDBJ databases">
        <authorList>
            <person name="Li T."/>
            <person name="Hu X."/>
            <person name="Zhang T."/>
            <person name="Song X."/>
            <person name="Zhang H."/>
            <person name="Dai N."/>
            <person name="Sheng W."/>
            <person name="Hou X."/>
            <person name="Wei L."/>
        </authorList>
    </citation>
    <scope>NUCLEOTIDE SEQUENCE</scope>
    <source>
        <strain evidence="3">KEN1</strain>
        <tissue evidence="3">Leaf</tissue>
    </source>
</reference>
<name>A0AAW2Y0R4_9LAMI</name>
<dbReference type="AlphaFoldDB" id="A0AAW2Y0R4"/>
<dbReference type="SUPFAM" id="SSF57756">
    <property type="entry name" value="Retrovirus zinc finger-like domains"/>
    <property type="match status" value="1"/>
</dbReference>
<feature type="domain" description="CCHC-type" evidence="2">
    <location>
        <begin position="126"/>
        <end position="141"/>
    </location>
</feature>
<sequence>MRRRCPLQVCISPEMQSCGGISRLSDDASTNQKRIETWEVLKKELKDQFLPCNTSWVARESLRNLRHTGTFCEFVKEFSSLMLDRQDDSGNGKAKFDKKFKKKEKAKKVVIETSEPRAVEKPRRGCFICGNLEHRARECPKRTGSVAGTVSGVCGVTLQGLMMVAGQINGKEMKALVDMGATNNFISERVVHKLGLDVKPCDSQVKDVNSKAVPISGVANTELRMGSWSGQCDFMAVELDDFDVILGIDFFKTAYVMILPLGGIFISGGNKPKFVRGEYDEDTTAGKKSKMADAGPSMLVHRRKGCIHLILPVFAALGRYMRRCIEDRLRHNRFVDLSLNRSQYFGKEGKQSSYVDEGVDTSWWGWFVKMQSHAASMRMGLDSECRQGSAGGICESRQTGGIVGWCWCHDTGLVDGTWHDAAKLRSSWVIVRAGCTTGGHVGLASAVSVDRYRAYGLESRQCAWADGRQRAQAGTRMGEQTSMCGDVRQAVRTDVDGLGRLADG</sequence>
<reference evidence="3" key="2">
    <citation type="journal article" date="2024" name="Plant">
        <title>Genomic evolution and insights into agronomic trait innovations of Sesamum species.</title>
        <authorList>
            <person name="Miao H."/>
            <person name="Wang L."/>
            <person name="Qu L."/>
            <person name="Liu H."/>
            <person name="Sun Y."/>
            <person name="Le M."/>
            <person name="Wang Q."/>
            <person name="Wei S."/>
            <person name="Zheng Y."/>
            <person name="Lin W."/>
            <person name="Duan Y."/>
            <person name="Cao H."/>
            <person name="Xiong S."/>
            <person name="Wang X."/>
            <person name="Wei L."/>
            <person name="Li C."/>
            <person name="Ma Q."/>
            <person name="Ju M."/>
            <person name="Zhao R."/>
            <person name="Li G."/>
            <person name="Mu C."/>
            <person name="Tian Q."/>
            <person name="Mei H."/>
            <person name="Zhang T."/>
            <person name="Gao T."/>
            <person name="Zhang H."/>
        </authorList>
    </citation>
    <scope>NUCLEOTIDE SEQUENCE</scope>
    <source>
        <strain evidence="3">KEN1</strain>
    </source>
</reference>
<evidence type="ECO:0000259" key="2">
    <source>
        <dbReference type="PROSITE" id="PS50158"/>
    </source>
</evidence>
<dbReference type="EMBL" id="JACGWN010000002">
    <property type="protein sequence ID" value="KAL0458835.1"/>
    <property type="molecule type" value="Genomic_DNA"/>
</dbReference>
<organism evidence="3">
    <name type="scientific">Sesamum latifolium</name>
    <dbReference type="NCBI Taxonomy" id="2727402"/>
    <lineage>
        <taxon>Eukaryota</taxon>
        <taxon>Viridiplantae</taxon>
        <taxon>Streptophyta</taxon>
        <taxon>Embryophyta</taxon>
        <taxon>Tracheophyta</taxon>
        <taxon>Spermatophyta</taxon>
        <taxon>Magnoliopsida</taxon>
        <taxon>eudicotyledons</taxon>
        <taxon>Gunneridae</taxon>
        <taxon>Pentapetalae</taxon>
        <taxon>asterids</taxon>
        <taxon>lamiids</taxon>
        <taxon>Lamiales</taxon>
        <taxon>Pedaliaceae</taxon>
        <taxon>Sesamum</taxon>
    </lineage>
</organism>
<comment type="caution">
    <text evidence="3">The sequence shown here is derived from an EMBL/GenBank/DDBJ whole genome shotgun (WGS) entry which is preliminary data.</text>
</comment>
<proteinExistence type="predicted"/>